<proteinExistence type="predicted"/>
<dbReference type="Proteomes" id="UP000799118">
    <property type="component" value="Unassembled WGS sequence"/>
</dbReference>
<evidence type="ECO:0000256" key="1">
    <source>
        <dbReference type="SAM" id="MobiDB-lite"/>
    </source>
</evidence>
<accession>A0A6A4HX20</accession>
<sequence length="118" mass="13074">MPGQHSTNLVSGLSLKADEDKFGESINMAKFSKDFSEHDRLKVEDRDQGVKSMGIEEADQRNIAGPSASATAIPLPKQVEFSSSESLIQVHIQDGELEGARRPPKTKSWRRKLLGLRQ</sequence>
<evidence type="ECO:0000313" key="2">
    <source>
        <dbReference type="EMBL" id="KAE9402766.1"/>
    </source>
</evidence>
<dbReference type="AlphaFoldDB" id="A0A6A4HX20"/>
<protein>
    <submittedName>
        <fullName evidence="2">Uncharacterized protein</fullName>
    </submittedName>
</protein>
<organism evidence="2 3">
    <name type="scientific">Gymnopus androsaceus JB14</name>
    <dbReference type="NCBI Taxonomy" id="1447944"/>
    <lineage>
        <taxon>Eukaryota</taxon>
        <taxon>Fungi</taxon>
        <taxon>Dikarya</taxon>
        <taxon>Basidiomycota</taxon>
        <taxon>Agaricomycotina</taxon>
        <taxon>Agaricomycetes</taxon>
        <taxon>Agaricomycetidae</taxon>
        <taxon>Agaricales</taxon>
        <taxon>Marasmiineae</taxon>
        <taxon>Omphalotaceae</taxon>
        <taxon>Gymnopus</taxon>
    </lineage>
</organism>
<name>A0A6A4HX20_9AGAR</name>
<reference evidence="2" key="1">
    <citation type="journal article" date="2019" name="Environ. Microbiol.">
        <title>Fungal ecological strategies reflected in gene transcription - a case study of two litter decomposers.</title>
        <authorList>
            <person name="Barbi F."/>
            <person name="Kohler A."/>
            <person name="Barry K."/>
            <person name="Baskaran P."/>
            <person name="Daum C."/>
            <person name="Fauchery L."/>
            <person name="Ihrmark K."/>
            <person name="Kuo A."/>
            <person name="LaButti K."/>
            <person name="Lipzen A."/>
            <person name="Morin E."/>
            <person name="Grigoriev I.V."/>
            <person name="Henrissat B."/>
            <person name="Lindahl B."/>
            <person name="Martin F."/>
        </authorList>
    </citation>
    <scope>NUCLEOTIDE SEQUENCE</scope>
    <source>
        <strain evidence="2">JB14</strain>
    </source>
</reference>
<dbReference type="EMBL" id="ML769432">
    <property type="protein sequence ID" value="KAE9402766.1"/>
    <property type="molecule type" value="Genomic_DNA"/>
</dbReference>
<keyword evidence="3" id="KW-1185">Reference proteome</keyword>
<gene>
    <name evidence="2" type="ORF">BT96DRAFT_937006</name>
</gene>
<feature type="compositionally biased region" description="Basic residues" evidence="1">
    <location>
        <begin position="102"/>
        <end position="118"/>
    </location>
</feature>
<evidence type="ECO:0000313" key="3">
    <source>
        <dbReference type="Proteomes" id="UP000799118"/>
    </source>
</evidence>
<feature type="region of interest" description="Disordered" evidence="1">
    <location>
        <begin position="95"/>
        <end position="118"/>
    </location>
</feature>